<dbReference type="Gene3D" id="3.40.30.10">
    <property type="entry name" value="Glutaredoxin"/>
    <property type="match status" value="1"/>
</dbReference>
<dbReference type="InterPro" id="IPR036869">
    <property type="entry name" value="J_dom_sf"/>
</dbReference>
<feature type="transmembrane region" description="Helical" evidence="7">
    <location>
        <begin position="332"/>
        <end position="357"/>
    </location>
</feature>
<organism evidence="10 11">
    <name type="scientific">Spodoptera exigua</name>
    <name type="common">Beet armyworm</name>
    <name type="synonym">Noctua fulgens</name>
    <dbReference type="NCBI Taxonomy" id="7107"/>
    <lineage>
        <taxon>Eukaryota</taxon>
        <taxon>Metazoa</taxon>
        <taxon>Ecdysozoa</taxon>
        <taxon>Arthropoda</taxon>
        <taxon>Hexapoda</taxon>
        <taxon>Insecta</taxon>
        <taxon>Pterygota</taxon>
        <taxon>Neoptera</taxon>
        <taxon>Endopterygota</taxon>
        <taxon>Lepidoptera</taxon>
        <taxon>Glossata</taxon>
        <taxon>Ditrysia</taxon>
        <taxon>Noctuoidea</taxon>
        <taxon>Noctuidae</taxon>
        <taxon>Amphipyrinae</taxon>
        <taxon>Spodoptera</taxon>
    </lineage>
</organism>
<keyword evidence="7" id="KW-0812">Transmembrane</keyword>
<comment type="function">
    <text evidence="4">Plays an important role in regulating the size of autophagosomes during the formation process.</text>
</comment>
<keyword evidence="3" id="KW-0072">Autophagy</keyword>
<dbReference type="CDD" id="cd06257">
    <property type="entry name" value="DnaJ"/>
    <property type="match status" value="1"/>
</dbReference>
<comment type="subcellular location">
    <subcellularLocation>
        <location evidence="1">Endoplasmic reticulum membrane</location>
        <topology evidence="1">Single-pass type IV membrane protein</topology>
    </subcellularLocation>
</comment>
<dbReference type="InterPro" id="IPR018253">
    <property type="entry name" value="DnaJ_domain_CS"/>
</dbReference>
<evidence type="ECO:0000259" key="8">
    <source>
        <dbReference type="PROSITE" id="PS50076"/>
    </source>
</evidence>
<feature type="region of interest" description="Disordered" evidence="6">
    <location>
        <begin position="599"/>
        <end position="618"/>
    </location>
</feature>
<feature type="region of interest" description="Disordered" evidence="6">
    <location>
        <begin position="781"/>
        <end position="803"/>
    </location>
</feature>
<feature type="region of interest" description="Disordered" evidence="6">
    <location>
        <begin position="520"/>
        <end position="541"/>
    </location>
</feature>
<feature type="transmembrane region" description="Helical" evidence="7">
    <location>
        <begin position="640"/>
        <end position="665"/>
    </location>
</feature>
<feature type="domain" description="Thioredoxin" evidence="9">
    <location>
        <begin position="82"/>
        <end position="190"/>
    </location>
</feature>
<dbReference type="PROSITE" id="PS51352">
    <property type="entry name" value="THIOREDOXIN_2"/>
    <property type="match status" value="1"/>
</dbReference>
<dbReference type="InterPro" id="IPR013766">
    <property type="entry name" value="Thioredoxin_domain"/>
</dbReference>
<evidence type="ECO:0000313" key="11">
    <source>
        <dbReference type="Proteomes" id="UP000648187"/>
    </source>
</evidence>
<feature type="region of interest" description="Disordered" evidence="6">
    <location>
        <begin position="443"/>
        <end position="464"/>
    </location>
</feature>
<dbReference type="AlphaFoldDB" id="A0A835G6T7"/>
<dbReference type="Pfam" id="PF00085">
    <property type="entry name" value="Thioredoxin"/>
    <property type="match status" value="1"/>
</dbReference>
<feature type="transmembrane region" description="Helical" evidence="7">
    <location>
        <begin position="563"/>
        <end position="588"/>
    </location>
</feature>
<sequence length="997" mass="112867">MMHPDKNEHPDAAARFVEIKQAYELLSDTERRQAYDYYGITNEDDHLYKPRHDYSQYARYASNDDFVGAPYRTQDQDITLFHKLSITARHFENNIIEKSIHTPALVLFYTDWCFDCVRSAAAWRRLVEALQPLGVTMATVHAGHEANLARRVGVHGVPCLTFILDKHVYMYKEGLSSLPKVLEFIRWKFPYKLVSSITDSNVDGFVSDFEDNKVKALIFEERQTMRFRYLITAFHYRDRVAFGDISDIEHRIVIIWRREPTRIQYEWLNETWPSCNHAHCSSDHFPSDPALREELLKYHERLNETKRALDQLIKRLLKPTEVMAYEAHVQRALAALSVLATVAAVLAAGYLMAYLIARWPRSPCSPPSPPCSPPATSWHTSSRAGRALRARHRRRRARRRLPHGIPHRALAALSVLATVAAVLAAGYLMAYLIARWPRSPCSPPSPPCSPPATSWHTSSRAGRALRARHRRRRARRRLPHGIPHRALAALSVLATVAAVLAAGYLMAYLIARWPRSPCSPPSPPCSPPATSWHTSSRAGRALRARHRRRRARRRLPHGIPHRALAALSVLATVAAVLAAGYLMAYLIARWPRSPCSPPSPPCSPPATSWHTSSRAGRALRARHRRRRARRRLPHGIPHRALAALSVLATVAAVLAAGYLMAYLIARWPRSPCSPPSPPCSPPATSWHTSSRAGRALRARHRRRRARRRLPHGIPHRALAALSVLATVAAVLAAGYLMAYLMLRSQRALAALSVLATVAAVLAAGYLMAYLIRVEEESVQRQKEERKKQNGANKKNNNEPSSELRLHELRAEKYNGLVRLLKPGCRTIVLLVDMQSRVQLLSKFHKIVWPYRKNKTLVFAYLCVERHASWFARVLQLSLGGAELRLNCRNCVGTVLALNPHRKYFCIYHAKHPECTKPHKRMSRMTRSLGETGTFDPEAGAFIGFHTSPDSSSADEATDPPVLMQENLLDGLENWLDRLFEGSTHRYYINYWPDMTTK</sequence>
<dbReference type="Pfam" id="PF00226">
    <property type="entry name" value="DnaJ"/>
    <property type="match status" value="1"/>
</dbReference>
<comment type="caution">
    <text evidence="10">The sequence shown here is derived from an EMBL/GenBank/DDBJ whole genome shotgun (WGS) entry which is preliminary data.</text>
</comment>
<dbReference type="InterPro" id="IPR052448">
    <property type="entry name" value="DnaJ_C16_autophagy_reg"/>
</dbReference>
<keyword evidence="7" id="KW-1133">Transmembrane helix</keyword>
<feature type="region of interest" description="Disordered" evidence="6">
    <location>
        <begin position="367"/>
        <end position="387"/>
    </location>
</feature>
<evidence type="ECO:0000256" key="6">
    <source>
        <dbReference type="SAM" id="MobiDB-lite"/>
    </source>
</evidence>
<evidence type="ECO:0000256" key="5">
    <source>
        <dbReference type="ARBA" id="ARBA00035043"/>
    </source>
</evidence>
<keyword evidence="7" id="KW-0472">Membrane</keyword>
<evidence type="ECO:0000313" key="10">
    <source>
        <dbReference type="EMBL" id="KAF9408487.1"/>
    </source>
</evidence>
<dbReference type="GO" id="GO:0006914">
    <property type="term" value="P:autophagy"/>
    <property type="evidence" value="ECO:0007669"/>
    <property type="project" value="UniProtKB-KW"/>
</dbReference>
<dbReference type="PROSITE" id="PS50076">
    <property type="entry name" value="DNAJ_2"/>
    <property type="match status" value="1"/>
</dbReference>
<reference evidence="10" key="1">
    <citation type="submission" date="2020-08" db="EMBL/GenBank/DDBJ databases">
        <title>Spodoptera exigua strain:BAW_Kor-Di-RS1 Genome sequencing and assembly.</title>
        <authorList>
            <person name="Kim J."/>
            <person name="Nam H.Y."/>
            <person name="Kwon M."/>
            <person name="Choi J.H."/>
            <person name="Cho S.R."/>
            <person name="Kim G.-H."/>
        </authorList>
    </citation>
    <scope>NUCLEOTIDE SEQUENCE</scope>
    <source>
        <strain evidence="10">BAW_Kor-Di-RS1</strain>
        <tissue evidence="10">Whole-body</tissue>
    </source>
</reference>
<dbReference type="PANTHER" id="PTHR44303:SF2">
    <property type="entry name" value="DNAJ HOMOLOG SUBFAMILY C MEMBER 16"/>
    <property type="match status" value="1"/>
</dbReference>
<evidence type="ECO:0000256" key="2">
    <source>
        <dbReference type="ARBA" id="ARBA00020921"/>
    </source>
</evidence>
<dbReference type="InterPro" id="IPR036249">
    <property type="entry name" value="Thioredoxin-like_sf"/>
</dbReference>
<keyword evidence="11" id="KW-1185">Reference proteome</keyword>
<dbReference type="EMBL" id="JACKWZ010000379">
    <property type="protein sequence ID" value="KAF9408487.1"/>
    <property type="molecule type" value="Genomic_DNA"/>
</dbReference>
<gene>
    <name evidence="10" type="ORF">HW555_011844</name>
</gene>
<evidence type="ECO:0000256" key="1">
    <source>
        <dbReference type="ARBA" id="ARBA00004163"/>
    </source>
</evidence>
<dbReference type="SUPFAM" id="SSF46565">
    <property type="entry name" value="Chaperone J-domain"/>
    <property type="match status" value="1"/>
</dbReference>
<dbReference type="InterPro" id="IPR001623">
    <property type="entry name" value="DnaJ_domain"/>
</dbReference>
<dbReference type="SUPFAM" id="SSF52833">
    <property type="entry name" value="Thioredoxin-like"/>
    <property type="match status" value="1"/>
</dbReference>
<dbReference type="PROSITE" id="PS00636">
    <property type="entry name" value="DNAJ_1"/>
    <property type="match status" value="1"/>
</dbReference>
<dbReference type="Proteomes" id="UP000648187">
    <property type="component" value="Unassembled WGS sequence"/>
</dbReference>
<evidence type="ECO:0000259" key="9">
    <source>
        <dbReference type="PROSITE" id="PS51352"/>
    </source>
</evidence>
<proteinExistence type="predicted"/>
<feature type="transmembrane region" description="Helical" evidence="7">
    <location>
        <begin position="486"/>
        <end position="511"/>
    </location>
</feature>
<feature type="transmembrane region" description="Helical" evidence="7">
    <location>
        <begin position="409"/>
        <end position="434"/>
    </location>
</feature>
<evidence type="ECO:0000256" key="4">
    <source>
        <dbReference type="ARBA" id="ARBA00035002"/>
    </source>
</evidence>
<dbReference type="GO" id="GO:0005789">
    <property type="term" value="C:endoplasmic reticulum membrane"/>
    <property type="evidence" value="ECO:0007669"/>
    <property type="project" value="UniProtKB-SubCell"/>
</dbReference>
<evidence type="ECO:0000256" key="3">
    <source>
        <dbReference type="ARBA" id="ARBA00023006"/>
    </source>
</evidence>
<accession>A0A835G6T7</accession>
<feature type="transmembrane region" description="Helical" evidence="7">
    <location>
        <begin position="717"/>
        <end position="742"/>
    </location>
</feature>
<protein>
    <recommendedName>
        <fullName evidence="2">DnaJ homolog subfamily C member 16</fullName>
    </recommendedName>
    <alternativeName>
        <fullName evidence="5">Endoplasmic reticulum DNA J domain-containing protein 8</fullName>
    </alternativeName>
</protein>
<name>A0A835G6T7_SPOEX</name>
<dbReference type="Gene3D" id="1.10.287.110">
    <property type="entry name" value="DnaJ domain"/>
    <property type="match status" value="1"/>
</dbReference>
<dbReference type="PANTHER" id="PTHR44303">
    <property type="entry name" value="DNAJ HOMOLOG SUBFAMILY C MEMBER 16"/>
    <property type="match status" value="1"/>
</dbReference>
<feature type="domain" description="J" evidence="8">
    <location>
        <begin position="1"/>
        <end position="39"/>
    </location>
</feature>
<evidence type="ECO:0000256" key="7">
    <source>
        <dbReference type="SAM" id="Phobius"/>
    </source>
</evidence>
<feature type="transmembrane region" description="Helical" evidence="7">
    <location>
        <begin position="748"/>
        <end position="771"/>
    </location>
</feature>